<dbReference type="Proteomes" id="UP000054538">
    <property type="component" value="Unassembled WGS sequence"/>
</dbReference>
<reference evidence="2" key="2">
    <citation type="submission" date="2015-01" db="EMBL/GenBank/DDBJ databases">
        <title>Evolutionary Origins and Diversification of the Mycorrhizal Mutualists.</title>
        <authorList>
            <consortium name="DOE Joint Genome Institute"/>
            <consortium name="Mycorrhizal Genomics Consortium"/>
            <person name="Kohler A."/>
            <person name="Kuo A."/>
            <person name="Nagy L.G."/>
            <person name="Floudas D."/>
            <person name="Copeland A."/>
            <person name="Barry K.W."/>
            <person name="Cichocki N."/>
            <person name="Veneault-Fourrey C."/>
            <person name="LaButti K."/>
            <person name="Lindquist E.A."/>
            <person name="Lipzen A."/>
            <person name="Lundell T."/>
            <person name="Morin E."/>
            <person name="Murat C."/>
            <person name="Riley R."/>
            <person name="Ohm R."/>
            <person name="Sun H."/>
            <person name="Tunlid A."/>
            <person name="Henrissat B."/>
            <person name="Grigoriev I.V."/>
            <person name="Hibbett D.S."/>
            <person name="Martin F."/>
        </authorList>
    </citation>
    <scope>NUCLEOTIDE SEQUENCE [LARGE SCALE GENOMIC DNA]</scope>
    <source>
        <strain evidence="2">Ve08.2h10</strain>
    </source>
</reference>
<sequence length="105" mass="11913">MQHQCFRHRPLARSSTLFLYIKPSNYVTLFMPCQFRSQHKIINNATLTLLAWASFISCTSSRRMSAHYPPHRFWRSLVPTSRAVVAAGCVSNVTVTSSIQLAITV</sequence>
<reference evidence="1 2" key="1">
    <citation type="submission" date="2014-04" db="EMBL/GenBank/DDBJ databases">
        <authorList>
            <consortium name="DOE Joint Genome Institute"/>
            <person name="Kuo A."/>
            <person name="Kohler A."/>
            <person name="Jargeat P."/>
            <person name="Nagy L.G."/>
            <person name="Floudas D."/>
            <person name="Copeland A."/>
            <person name="Barry K.W."/>
            <person name="Cichocki N."/>
            <person name="Veneault-Fourrey C."/>
            <person name="LaButti K."/>
            <person name="Lindquist E.A."/>
            <person name="Lipzen A."/>
            <person name="Lundell T."/>
            <person name="Morin E."/>
            <person name="Murat C."/>
            <person name="Sun H."/>
            <person name="Tunlid A."/>
            <person name="Henrissat B."/>
            <person name="Grigoriev I.V."/>
            <person name="Hibbett D.S."/>
            <person name="Martin F."/>
            <person name="Nordberg H.P."/>
            <person name="Cantor M.N."/>
            <person name="Hua S.X."/>
        </authorList>
    </citation>
    <scope>NUCLEOTIDE SEQUENCE [LARGE SCALE GENOMIC DNA]</scope>
    <source>
        <strain evidence="1 2">Ve08.2h10</strain>
    </source>
</reference>
<name>A0A0D0DHT4_9AGAM</name>
<accession>A0A0D0DHT4</accession>
<organism evidence="1 2">
    <name type="scientific">Paxillus rubicundulus Ve08.2h10</name>
    <dbReference type="NCBI Taxonomy" id="930991"/>
    <lineage>
        <taxon>Eukaryota</taxon>
        <taxon>Fungi</taxon>
        <taxon>Dikarya</taxon>
        <taxon>Basidiomycota</taxon>
        <taxon>Agaricomycotina</taxon>
        <taxon>Agaricomycetes</taxon>
        <taxon>Agaricomycetidae</taxon>
        <taxon>Boletales</taxon>
        <taxon>Paxilineae</taxon>
        <taxon>Paxillaceae</taxon>
        <taxon>Paxillus</taxon>
    </lineage>
</organism>
<protein>
    <submittedName>
        <fullName evidence="1">Uncharacterized protein</fullName>
    </submittedName>
</protein>
<dbReference type="AlphaFoldDB" id="A0A0D0DHT4"/>
<dbReference type="EMBL" id="KN826896">
    <property type="protein sequence ID" value="KIK77640.1"/>
    <property type="molecule type" value="Genomic_DNA"/>
</dbReference>
<evidence type="ECO:0000313" key="1">
    <source>
        <dbReference type="EMBL" id="KIK77640.1"/>
    </source>
</evidence>
<proteinExistence type="predicted"/>
<gene>
    <name evidence="1" type="ORF">PAXRUDRAFT_368127</name>
</gene>
<dbReference type="InParanoid" id="A0A0D0DHT4"/>
<keyword evidence="2" id="KW-1185">Reference proteome</keyword>
<evidence type="ECO:0000313" key="2">
    <source>
        <dbReference type="Proteomes" id="UP000054538"/>
    </source>
</evidence>
<dbReference type="HOGENOM" id="CLU_2237436_0_0_1"/>